<dbReference type="CDD" id="cd12108">
    <property type="entry name" value="Hr-like"/>
    <property type="match status" value="1"/>
</dbReference>
<organism evidence="3 4">
    <name type="scientific">Botrytis galanthina</name>
    <dbReference type="NCBI Taxonomy" id="278940"/>
    <lineage>
        <taxon>Eukaryota</taxon>
        <taxon>Fungi</taxon>
        <taxon>Dikarya</taxon>
        <taxon>Ascomycota</taxon>
        <taxon>Pezizomycotina</taxon>
        <taxon>Leotiomycetes</taxon>
        <taxon>Helotiales</taxon>
        <taxon>Sclerotiniaceae</taxon>
        <taxon>Botrytis</taxon>
    </lineage>
</organism>
<comment type="caution">
    <text evidence="3">The sequence shown here is derived from an EMBL/GenBank/DDBJ whole genome shotgun (WGS) entry which is preliminary data.</text>
</comment>
<dbReference type="Proteomes" id="UP000308671">
    <property type="component" value="Unassembled WGS sequence"/>
</dbReference>
<dbReference type="AlphaFoldDB" id="A0A4S8QSW9"/>
<feature type="domain" description="Hemerythrin-like" evidence="2">
    <location>
        <begin position="38"/>
        <end position="160"/>
    </location>
</feature>
<dbReference type="PANTHER" id="PTHR38048">
    <property type="entry name" value="EXPRESSED PROTEIN"/>
    <property type="match status" value="1"/>
</dbReference>
<dbReference type="PANTHER" id="PTHR38048:SF2">
    <property type="entry name" value="HEMERYTHRIN-LIKE DOMAIN-CONTAINING PROTEIN"/>
    <property type="match status" value="1"/>
</dbReference>
<feature type="region of interest" description="Disordered" evidence="1">
    <location>
        <begin position="1"/>
        <end position="21"/>
    </location>
</feature>
<proteinExistence type="predicted"/>
<keyword evidence="4" id="KW-1185">Reference proteome</keyword>
<evidence type="ECO:0000259" key="2">
    <source>
        <dbReference type="Pfam" id="PF01814"/>
    </source>
</evidence>
<name>A0A4S8QSW9_9HELO</name>
<dbReference type="Gene3D" id="1.20.120.520">
    <property type="entry name" value="nmb1532 protein domain like"/>
    <property type="match status" value="1"/>
</dbReference>
<evidence type="ECO:0000313" key="4">
    <source>
        <dbReference type="Proteomes" id="UP000308671"/>
    </source>
</evidence>
<dbReference type="InterPro" id="IPR053206">
    <property type="entry name" value="Dimeric_xanthone_biosynth"/>
</dbReference>
<dbReference type="Pfam" id="PF01814">
    <property type="entry name" value="Hemerythrin"/>
    <property type="match status" value="1"/>
</dbReference>
<dbReference type="OrthoDB" id="58416at2759"/>
<accession>A0A4S8QSW9</accession>
<dbReference type="InterPro" id="IPR012312">
    <property type="entry name" value="Hemerythrin-like"/>
</dbReference>
<protein>
    <recommendedName>
        <fullName evidence="2">Hemerythrin-like domain-containing protein</fullName>
    </recommendedName>
</protein>
<reference evidence="3 4" key="1">
    <citation type="submission" date="2017-12" db="EMBL/GenBank/DDBJ databases">
        <title>Comparative genomics of Botrytis spp.</title>
        <authorList>
            <person name="Valero-Jimenez C.A."/>
            <person name="Tapia P."/>
            <person name="Veloso J."/>
            <person name="Silva-Moreno E."/>
            <person name="Staats M."/>
            <person name="Valdes J.H."/>
            <person name="Van Kan J.A.L."/>
        </authorList>
    </citation>
    <scope>NUCLEOTIDE SEQUENCE [LARGE SCALE GENOMIC DNA]</scope>
    <source>
        <strain evidence="3 4">MUCL435</strain>
    </source>
</reference>
<evidence type="ECO:0000313" key="3">
    <source>
        <dbReference type="EMBL" id="THV46505.1"/>
    </source>
</evidence>
<evidence type="ECO:0000256" key="1">
    <source>
        <dbReference type="SAM" id="MobiDB-lite"/>
    </source>
</evidence>
<sequence>MSTQNSWADGPWELLETPGNTQDTKKHAAIHSANEMAHLHNCIIRGINCIYLQAPHVKATEDVKDFLFFVKAWCSFVKHHHDVEEELVFPQLESFTDKPGCMSANVAQHAIFEPGLHELADYSEKISPSEFSATKVRSLIDGFADALRNHLKSEISTLLALQTYKSEGIMKIFKECEAAGCDQPNVGITPQYDLTYSTYENGKYVFPEVPGFARYLVHYWYCRTHQGAWRFLPCDMWGMPRPLAFLN</sequence>
<gene>
    <name evidence="3" type="ORF">BGAL_0381g00120</name>
</gene>
<dbReference type="EMBL" id="PQXL01000381">
    <property type="protein sequence ID" value="THV46505.1"/>
    <property type="molecule type" value="Genomic_DNA"/>
</dbReference>